<dbReference type="RefSeq" id="WP_273618647.1">
    <property type="nucleotide sequence ID" value="NZ_CP117417.1"/>
</dbReference>
<reference evidence="1 2" key="1">
    <citation type="submission" date="2023-02" db="EMBL/GenBank/DDBJ databases">
        <title>Genome sequence of Novosphingobium humi KACC 19094.</title>
        <authorList>
            <person name="Kim S."/>
            <person name="Heo J."/>
            <person name="Kwon S.-W."/>
        </authorList>
    </citation>
    <scope>NUCLEOTIDE SEQUENCE [LARGE SCALE GENOMIC DNA]</scope>
    <source>
        <strain evidence="1 2">KACC 19094</strain>
    </source>
</reference>
<dbReference type="Proteomes" id="UP001218231">
    <property type="component" value="Chromosome"/>
</dbReference>
<protein>
    <submittedName>
        <fullName evidence="1">Uncharacterized protein</fullName>
    </submittedName>
</protein>
<evidence type="ECO:0000313" key="1">
    <source>
        <dbReference type="EMBL" id="WCT78317.1"/>
    </source>
</evidence>
<accession>A0ABY7TYH4</accession>
<dbReference type="EMBL" id="CP117417">
    <property type="protein sequence ID" value="WCT78317.1"/>
    <property type="molecule type" value="Genomic_DNA"/>
</dbReference>
<keyword evidence="2" id="KW-1185">Reference proteome</keyword>
<proteinExistence type="predicted"/>
<sequence>MGWNNQGNDCLVRANSPRCPITLYVMLDGPPASDTNMQAETAACIKESGRIYAHGMGAE</sequence>
<gene>
    <name evidence="1" type="ORF">PQ457_04910</name>
</gene>
<evidence type="ECO:0000313" key="2">
    <source>
        <dbReference type="Proteomes" id="UP001218231"/>
    </source>
</evidence>
<name>A0ABY7TYH4_9SPHN</name>
<organism evidence="1 2">
    <name type="scientific">Novosphingobium humi</name>
    <dbReference type="NCBI Taxonomy" id="2282397"/>
    <lineage>
        <taxon>Bacteria</taxon>
        <taxon>Pseudomonadati</taxon>
        <taxon>Pseudomonadota</taxon>
        <taxon>Alphaproteobacteria</taxon>
        <taxon>Sphingomonadales</taxon>
        <taxon>Sphingomonadaceae</taxon>
        <taxon>Novosphingobium</taxon>
    </lineage>
</organism>